<protein>
    <submittedName>
        <fullName evidence="1">HAD family phosphatase</fullName>
    </submittedName>
</protein>
<dbReference type="InterPro" id="IPR023214">
    <property type="entry name" value="HAD_sf"/>
</dbReference>
<keyword evidence="2" id="KW-1185">Reference proteome</keyword>
<dbReference type="Gene3D" id="1.10.150.240">
    <property type="entry name" value="Putative phosphatase, domain 2"/>
    <property type="match status" value="1"/>
</dbReference>
<reference evidence="1" key="1">
    <citation type="submission" date="2021-04" db="EMBL/GenBank/DDBJ databases">
        <authorList>
            <person name="Hartkoorn R.C."/>
            <person name="Beaudoing E."/>
            <person name="Hot D."/>
        </authorList>
    </citation>
    <scope>NUCLEOTIDE SEQUENCE</scope>
    <source>
        <strain evidence="1">NRRL B-16292</strain>
    </source>
</reference>
<name>A0ABY5VUQ9_9ACTN</name>
<dbReference type="PRINTS" id="PR00413">
    <property type="entry name" value="HADHALOGNASE"/>
</dbReference>
<dbReference type="EMBL" id="CP073720">
    <property type="protein sequence ID" value="UWP80794.1"/>
    <property type="molecule type" value="Genomic_DNA"/>
</dbReference>
<evidence type="ECO:0000313" key="2">
    <source>
        <dbReference type="Proteomes" id="UP001059617"/>
    </source>
</evidence>
<dbReference type="InterPro" id="IPR036412">
    <property type="entry name" value="HAD-like_sf"/>
</dbReference>
<accession>A0ABY5VUQ9</accession>
<dbReference type="Proteomes" id="UP001059617">
    <property type="component" value="Chromosome"/>
</dbReference>
<evidence type="ECO:0000313" key="1">
    <source>
        <dbReference type="EMBL" id="UWP80794.1"/>
    </source>
</evidence>
<reference evidence="1" key="2">
    <citation type="submission" date="2022-09" db="EMBL/GenBank/DDBJ databases">
        <title>Biosynthetic gene clusters of Dactylosporangioum fulvum.</title>
        <authorList>
            <person name="Caradec T."/>
        </authorList>
    </citation>
    <scope>NUCLEOTIDE SEQUENCE</scope>
    <source>
        <strain evidence="1">NRRL B-16292</strain>
    </source>
</reference>
<dbReference type="Pfam" id="PF00702">
    <property type="entry name" value="Hydrolase"/>
    <property type="match status" value="1"/>
</dbReference>
<dbReference type="NCBIfam" id="TIGR01509">
    <property type="entry name" value="HAD-SF-IA-v3"/>
    <property type="match status" value="1"/>
</dbReference>
<dbReference type="SUPFAM" id="SSF56784">
    <property type="entry name" value="HAD-like"/>
    <property type="match status" value="1"/>
</dbReference>
<dbReference type="PANTHER" id="PTHR47829">
    <property type="entry name" value="HYDROLASE, PUTATIVE (AFU_ORTHOLOGUE AFUA_1G12880)-RELATED"/>
    <property type="match status" value="1"/>
</dbReference>
<proteinExistence type="predicted"/>
<dbReference type="PANTHER" id="PTHR47829:SF1">
    <property type="entry name" value="HAD FAMILY PHOSPHATASE"/>
    <property type="match status" value="1"/>
</dbReference>
<dbReference type="Gene3D" id="3.40.50.1000">
    <property type="entry name" value="HAD superfamily/HAD-like"/>
    <property type="match status" value="1"/>
</dbReference>
<organism evidence="1 2">
    <name type="scientific">Dactylosporangium fulvum</name>
    <dbReference type="NCBI Taxonomy" id="53359"/>
    <lineage>
        <taxon>Bacteria</taxon>
        <taxon>Bacillati</taxon>
        <taxon>Actinomycetota</taxon>
        <taxon>Actinomycetes</taxon>
        <taxon>Micromonosporales</taxon>
        <taxon>Micromonosporaceae</taxon>
        <taxon>Dactylosporangium</taxon>
    </lineage>
</organism>
<dbReference type="InterPro" id="IPR006439">
    <property type="entry name" value="HAD-SF_hydro_IA"/>
</dbReference>
<sequence>MTTPRTTPPKGLLVDYGGVLTTDVFVSFDAFCAWEGLPPGSVRDLFRTDPVARELLAGLEDGTLPEPEFERRFAELLRVEPDGLIERLMGGTADDVVMLDFVRAARRHGIRTGLISNSWGVDRYDRVLLGELFDGVVISGDVGMRKPSPEIYALGAQAVGLAPDECVYVDDLRGNLKPARALGMTTLHHQDTESTIGTLRTLLGVGPLTIGSVLQAGTGAQRR</sequence>
<dbReference type="CDD" id="cd02603">
    <property type="entry name" value="HAD_sEH-N_like"/>
    <property type="match status" value="1"/>
</dbReference>
<gene>
    <name evidence="1" type="ORF">Dfulv_37485</name>
</gene>
<dbReference type="InterPro" id="IPR052898">
    <property type="entry name" value="ACAD10-like"/>
</dbReference>
<dbReference type="InterPro" id="IPR023198">
    <property type="entry name" value="PGP-like_dom2"/>
</dbReference>
<dbReference type="RefSeq" id="WP_259858556.1">
    <property type="nucleotide sequence ID" value="NZ_BAAAST010000094.1"/>
</dbReference>